<dbReference type="EMBL" id="MFBJ01000070">
    <property type="protein sequence ID" value="OGD94949.1"/>
    <property type="molecule type" value="Genomic_DNA"/>
</dbReference>
<reference evidence="1 2" key="1">
    <citation type="journal article" date="2016" name="Nat. Commun.">
        <title>Thousands of microbial genomes shed light on interconnected biogeochemical processes in an aquifer system.</title>
        <authorList>
            <person name="Anantharaman K."/>
            <person name="Brown C.T."/>
            <person name="Hug L.A."/>
            <person name="Sharon I."/>
            <person name="Castelle C.J."/>
            <person name="Probst A.J."/>
            <person name="Thomas B.C."/>
            <person name="Singh A."/>
            <person name="Wilkins M.J."/>
            <person name="Karaoz U."/>
            <person name="Brodie E.L."/>
            <person name="Williams K.H."/>
            <person name="Hubbard S.S."/>
            <person name="Banfield J.F."/>
        </authorList>
    </citation>
    <scope>NUCLEOTIDE SEQUENCE [LARGE SCALE GENOMIC DNA]</scope>
</reference>
<gene>
    <name evidence="1" type="ORF">A3F02_04180</name>
</gene>
<dbReference type="AlphaFoldDB" id="A0A1F5GSY8"/>
<comment type="caution">
    <text evidence="1">The sequence shown here is derived from an EMBL/GenBank/DDBJ whole genome shotgun (WGS) entry which is preliminary data.</text>
</comment>
<dbReference type="Proteomes" id="UP000176666">
    <property type="component" value="Unassembled WGS sequence"/>
</dbReference>
<organism evidence="1 2">
    <name type="scientific">Candidatus Curtissbacteria bacterium RIFCSPHIGHO2_12_FULL_38_9b</name>
    <dbReference type="NCBI Taxonomy" id="1797720"/>
    <lineage>
        <taxon>Bacteria</taxon>
        <taxon>Candidatus Curtissiibacteriota</taxon>
    </lineage>
</organism>
<sequence length="89" mass="10203">MSANRERGFSNPSVDQMFFEGKRNWVKATNIRSPEDVRGFYDYHSKATIRGNVAIIDDGHGHKTALSVQEYTLEGDVEFEDDSNKYEQV</sequence>
<protein>
    <submittedName>
        <fullName evidence="1">Uncharacterized protein</fullName>
    </submittedName>
</protein>
<name>A0A1F5GSY8_9BACT</name>
<evidence type="ECO:0000313" key="2">
    <source>
        <dbReference type="Proteomes" id="UP000176666"/>
    </source>
</evidence>
<accession>A0A1F5GSY8</accession>
<proteinExistence type="predicted"/>
<evidence type="ECO:0000313" key="1">
    <source>
        <dbReference type="EMBL" id="OGD94949.1"/>
    </source>
</evidence>